<reference evidence="2 3" key="1">
    <citation type="journal article" date="2007" name="Nature">
        <title>Evolution of genes and genomes on the Drosophila phylogeny.</title>
        <authorList>
            <consortium name="Drosophila 12 Genomes Consortium"/>
            <person name="Clark A.G."/>
            <person name="Eisen M.B."/>
            <person name="Smith D.R."/>
            <person name="Bergman C.M."/>
            <person name="Oliver B."/>
            <person name="Markow T.A."/>
            <person name="Kaufman T.C."/>
            <person name="Kellis M."/>
            <person name="Gelbart W."/>
            <person name="Iyer V.N."/>
            <person name="Pollard D.A."/>
            <person name="Sackton T.B."/>
            <person name="Larracuente A.M."/>
            <person name="Singh N.D."/>
            <person name="Abad J.P."/>
            <person name="Abt D.N."/>
            <person name="Adryan B."/>
            <person name="Aguade M."/>
            <person name="Akashi H."/>
            <person name="Anderson W.W."/>
            <person name="Aquadro C.F."/>
            <person name="Ardell D.H."/>
            <person name="Arguello R."/>
            <person name="Artieri C.G."/>
            <person name="Barbash D.A."/>
            <person name="Barker D."/>
            <person name="Barsanti P."/>
            <person name="Batterham P."/>
            <person name="Batzoglou S."/>
            <person name="Begun D."/>
            <person name="Bhutkar A."/>
            <person name="Blanco E."/>
            <person name="Bosak S.A."/>
            <person name="Bradley R.K."/>
            <person name="Brand A.D."/>
            <person name="Brent M.R."/>
            <person name="Brooks A.N."/>
            <person name="Brown R.H."/>
            <person name="Butlin R.K."/>
            <person name="Caggese C."/>
            <person name="Calvi B.R."/>
            <person name="Bernardo de Carvalho A."/>
            <person name="Caspi A."/>
            <person name="Castrezana S."/>
            <person name="Celniker S.E."/>
            <person name="Chang J.L."/>
            <person name="Chapple C."/>
            <person name="Chatterji S."/>
            <person name="Chinwalla A."/>
            <person name="Civetta A."/>
            <person name="Clifton S.W."/>
            <person name="Comeron J.M."/>
            <person name="Costello J.C."/>
            <person name="Coyne J.A."/>
            <person name="Daub J."/>
            <person name="David R.G."/>
            <person name="Delcher A.L."/>
            <person name="Delehaunty K."/>
            <person name="Do C.B."/>
            <person name="Ebling H."/>
            <person name="Edwards K."/>
            <person name="Eickbush T."/>
            <person name="Evans J.D."/>
            <person name="Filipski A."/>
            <person name="Findeiss S."/>
            <person name="Freyhult E."/>
            <person name="Fulton L."/>
            <person name="Fulton R."/>
            <person name="Garcia A.C."/>
            <person name="Gardiner A."/>
            <person name="Garfield D.A."/>
            <person name="Garvin B.E."/>
            <person name="Gibson G."/>
            <person name="Gilbert D."/>
            <person name="Gnerre S."/>
            <person name="Godfrey J."/>
            <person name="Good R."/>
            <person name="Gotea V."/>
            <person name="Gravely B."/>
            <person name="Greenberg A.J."/>
            <person name="Griffiths-Jones S."/>
            <person name="Gross S."/>
            <person name="Guigo R."/>
            <person name="Gustafson E.A."/>
            <person name="Haerty W."/>
            <person name="Hahn M.W."/>
            <person name="Halligan D.L."/>
            <person name="Halpern A.L."/>
            <person name="Halter G.M."/>
            <person name="Han M.V."/>
            <person name="Heger A."/>
            <person name="Hillier L."/>
            <person name="Hinrichs A.S."/>
            <person name="Holmes I."/>
            <person name="Hoskins R.A."/>
            <person name="Hubisz M.J."/>
            <person name="Hultmark D."/>
            <person name="Huntley M.A."/>
            <person name="Jaffe D.B."/>
            <person name="Jagadeeshan S."/>
            <person name="Jeck W.R."/>
            <person name="Johnson J."/>
            <person name="Jones C.D."/>
            <person name="Jordan W.C."/>
            <person name="Karpen G.H."/>
            <person name="Kataoka E."/>
            <person name="Keightley P.D."/>
            <person name="Kheradpour P."/>
            <person name="Kirkness E.F."/>
            <person name="Koerich L.B."/>
            <person name="Kristiansen K."/>
            <person name="Kudrna D."/>
            <person name="Kulathinal R.J."/>
            <person name="Kumar S."/>
            <person name="Kwok R."/>
            <person name="Lander E."/>
            <person name="Langley C.H."/>
            <person name="Lapoint R."/>
            <person name="Lazzaro B.P."/>
            <person name="Lee S.J."/>
            <person name="Levesque L."/>
            <person name="Li R."/>
            <person name="Lin C.F."/>
            <person name="Lin M.F."/>
            <person name="Lindblad-Toh K."/>
            <person name="Llopart A."/>
            <person name="Long M."/>
            <person name="Low L."/>
            <person name="Lozovsky E."/>
            <person name="Lu J."/>
            <person name="Luo M."/>
            <person name="Machado C.A."/>
            <person name="Makalowski W."/>
            <person name="Marzo M."/>
            <person name="Matsuda M."/>
            <person name="Matzkin L."/>
            <person name="McAllister B."/>
            <person name="McBride C.S."/>
            <person name="McKernan B."/>
            <person name="McKernan K."/>
            <person name="Mendez-Lago M."/>
            <person name="Minx P."/>
            <person name="Mollenhauer M.U."/>
            <person name="Montooth K."/>
            <person name="Mount S.M."/>
            <person name="Mu X."/>
            <person name="Myers E."/>
            <person name="Negre B."/>
            <person name="Newfeld S."/>
            <person name="Nielsen R."/>
            <person name="Noor M.A."/>
            <person name="O'Grady P."/>
            <person name="Pachter L."/>
            <person name="Papaceit M."/>
            <person name="Parisi M.J."/>
            <person name="Parisi M."/>
            <person name="Parts L."/>
            <person name="Pedersen J.S."/>
            <person name="Pesole G."/>
            <person name="Phillippy A.M."/>
            <person name="Ponting C.P."/>
            <person name="Pop M."/>
            <person name="Porcelli D."/>
            <person name="Powell J.R."/>
            <person name="Prohaska S."/>
            <person name="Pruitt K."/>
            <person name="Puig M."/>
            <person name="Quesneville H."/>
            <person name="Ram K.R."/>
            <person name="Rand D."/>
            <person name="Rasmussen M.D."/>
            <person name="Reed L.K."/>
            <person name="Reenan R."/>
            <person name="Reily A."/>
            <person name="Remington K.A."/>
            <person name="Rieger T.T."/>
            <person name="Ritchie M.G."/>
            <person name="Robin C."/>
            <person name="Rogers Y.H."/>
            <person name="Rohde C."/>
            <person name="Rozas J."/>
            <person name="Rubenfield M.J."/>
            <person name="Ruiz A."/>
            <person name="Russo S."/>
            <person name="Salzberg S.L."/>
            <person name="Sanchez-Gracia A."/>
            <person name="Saranga D.J."/>
            <person name="Sato H."/>
            <person name="Schaeffer S.W."/>
            <person name="Schatz M.C."/>
            <person name="Schlenke T."/>
            <person name="Schwartz R."/>
            <person name="Segarra C."/>
            <person name="Singh R.S."/>
            <person name="Sirot L."/>
            <person name="Sirota M."/>
            <person name="Sisneros N.B."/>
            <person name="Smith C.D."/>
            <person name="Smith T.F."/>
            <person name="Spieth J."/>
            <person name="Stage D.E."/>
            <person name="Stark A."/>
            <person name="Stephan W."/>
            <person name="Strausberg R.L."/>
            <person name="Strempel S."/>
            <person name="Sturgill D."/>
            <person name="Sutton G."/>
            <person name="Sutton G.G."/>
            <person name="Tao W."/>
            <person name="Teichmann S."/>
            <person name="Tobari Y.N."/>
            <person name="Tomimura Y."/>
            <person name="Tsolas J.M."/>
            <person name="Valente V.L."/>
            <person name="Venter E."/>
            <person name="Venter J.C."/>
            <person name="Vicario S."/>
            <person name="Vieira F.G."/>
            <person name="Vilella A.J."/>
            <person name="Villasante A."/>
            <person name="Walenz B."/>
            <person name="Wang J."/>
            <person name="Wasserman M."/>
            <person name="Watts T."/>
            <person name="Wilson D."/>
            <person name="Wilson R.K."/>
            <person name="Wing R.A."/>
            <person name="Wolfner M.F."/>
            <person name="Wong A."/>
            <person name="Wong G.K."/>
            <person name="Wu C.I."/>
            <person name="Wu G."/>
            <person name="Yamamoto D."/>
            <person name="Yang H.P."/>
            <person name="Yang S.P."/>
            <person name="Yorke J.A."/>
            <person name="Yoshida K."/>
            <person name="Zdobnov E."/>
            <person name="Zhang P."/>
            <person name="Zhang Y."/>
            <person name="Zimin A.V."/>
            <person name="Baldwin J."/>
            <person name="Abdouelleil A."/>
            <person name="Abdulkadir J."/>
            <person name="Abebe A."/>
            <person name="Abera B."/>
            <person name="Abreu J."/>
            <person name="Acer S.C."/>
            <person name="Aftuck L."/>
            <person name="Alexander A."/>
            <person name="An P."/>
            <person name="Anderson E."/>
            <person name="Anderson S."/>
            <person name="Arachi H."/>
            <person name="Azer M."/>
            <person name="Bachantsang P."/>
            <person name="Barry A."/>
            <person name="Bayul T."/>
            <person name="Berlin A."/>
            <person name="Bessette D."/>
            <person name="Bloom T."/>
            <person name="Blye J."/>
            <person name="Boguslavskiy L."/>
            <person name="Bonnet C."/>
            <person name="Boukhgalter B."/>
            <person name="Bourzgui I."/>
            <person name="Brown A."/>
            <person name="Cahill P."/>
            <person name="Channer S."/>
            <person name="Cheshatsang Y."/>
            <person name="Chuda L."/>
            <person name="Citroen M."/>
            <person name="Collymore A."/>
            <person name="Cooke P."/>
            <person name="Costello M."/>
            <person name="D'Aco K."/>
            <person name="Daza R."/>
            <person name="De Haan G."/>
            <person name="DeGray S."/>
            <person name="DeMaso C."/>
            <person name="Dhargay N."/>
            <person name="Dooley K."/>
            <person name="Dooley E."/>
            <person name="Doricent M."/>
            <person name="Dorje P."/>
            <person name="Dorjee K."/>
            <person name="Dupes A."/>
            <person name="Elong R."/>
            <person name="Falk J."/>
            <person name="Farina A."/>
            <person name="Faro S."/>
            <person name="Ferguson D."/>
            <person name="Fisher S."/>
            <person name="Foley C.D."/>
            <person name="Franke A."/>
            <person name="Friedrich D."/>
            <person name="Gadbois L."/>
            <person name="Gearin G."/>
            <person name="Gearin C.R."/>
            <person name="Giannoukos G."/>
            <person name="Goode T."/>
            <person name="Graham J."/>
            <person name="Grandbois E."/>
            <person name="Grewal S."/>
            <person name="Gyaltsen K."/>
            <person name="Hafez N."/>
            <person name="Hagos B."/>
            <person name="Hall J."/>
            <person name="Henson C."/>
            <person name="Hollinger A."/>
            <person name="Honan T."/>
            <person name="Huard M.D."/>
            <person name="Hughes L."/>
            <person name="Hurhula B."/>
            <person name="Husby M.E."/>
            <person name="Kamat A."/>
            <person name="Kanga B."/>
            <person name="Kashin S."/>
            <person name="Khazanovich D."/>
            <person name="Kisner P."/>
            <person name="Lance K."/>
            <person name="Lara M."/>
            <person name="Lee W."/>
            <person name="Lennon N."/>
            <person name="Letendre F."/>
            <person name="LeVine R."/>
            <person name="Lipovsky A."/>
            <person name="Liu X."/>
            <person name="Liu J."/>
            <person name="Liu S."/>
            <person name="Lokyitsang T."/>
            <person name="Lokyitsang Y."/>
            <person name="Lubonja R."/>
            <person name="Lui A."/>
            <person name="MacDonald P."/>
            <person name="Magnisalis V."/>
            <person name="Maru K."/>
            <person name="Matthews C."/>
            <person name="McCusker W."/>
            <person name="McDonough S."/>
            <person name="Mehta T."/>
            <person name="Meldrim J."/>
            <person name="Meneus L."/>
            <person name="Mihai O."/>
            <person name="Mihalev A."/>
            <person name="Mihova T."/>
            <person name="Mittelman R."/>
            <person name="Mlenga V."/>
            <person name="Montmayeur A."/>
            <person name="Mulrain L."/>
            <person name="Navidi A."/>
            <person name="Naylor J."/>
            <person name="Negash T."/>
            <person name="Nguyen T."/>
            <person name="Nguyen N."/>
            <person name="Nicol R."/>
            <person name="Norbu C."/>
            <person name="Norbu N."/>
            <person name="Novod N."/>
            <person name="O'Neill B."/>
            <person name="Osman S."/>
            <person name="Markiewicz E."/>
            <person name="Oyono O.L."/>
            <person name="Patti C."/>
            <person name="Phunkhang P."/>
            <person name="Pierre F."/>
            <person name="Priest M."/>
            <person name="Raghuraman S."/>
            <person name="Rege F."/>
            <person name="Reyes R."/>
            <person name="Rise C."/>
            <person name="Rogov P."/>
            <person name="Ross K."/>
            <person name="Ryan E."/>
            <person name="Settipalli S."/>
            <person name="Shea T."/>
            <person name="Sherpa N."/>
            <person name="Shi L."/>
            <person name="Shih D."/>
            <person name="Sparrow T."/>
            <person name="Spaulding J."/>
            <person name="Stalker J."/>
            <person name="Stange-Thomann N."/>
            <person name="Stavropoulos S."/>
            <person name="Stone C."/>
            <person name="Strader C."/>
            <person name="Tesfaye S."/>
            <person name="Thomson T."/>
            <person name="Thoulutsang Y."/>
            <person name="Thoulutsang D."/>
            <person name="Topham K."/>
            <person name="Topping I."/>
            <person name="Tsamla T."/>
            <person name="Vassiliev H."/>
            <person name="Vo A."/>
            <person name="Wangchuk T."/>
            <person name="Wangdi T."/>
            <person name="Weiand M."/>
            <person name="Wilkinson J."/>
            <person name="Wilson A."/>
            <person name="Yadav S."/>
            <person name="Young G."/>
            <person name="Yu Q."/>
            <person name="Zembek L."/>
            <person name="Zhong D."/>
            <person name="Zimmer A."/>
            <person name="Zwirko Z."/>
            <person name="Jaffe D.B."/>
            <person name="Alvarez P."/>
            <person name="Brockman W."/>
            <person name="Butler J."/>
            <person name="Chin C."/>
            <person name="Gnerre S."/>
            <person name="Grabherr M."/>
            <person name="Kleber M."/>
            <person name="Mauceli E."/>
            <person name="MacCallum I."/>
        </authorList>
    </citation>
    <scope>NUCLEOTIDE SEQUENCE [LARGE SCALE GENOMIC DNA]</scope>
    <source>
        <strain evidence="3">Tucson 14024-0371.13</strain>
    </source>
</reference>
<feature type="compositionally biased region" description="Basic and acidic residues" evidence="1">
    <location>
        <begin position="75"/>
        <end position="166"/>
    </location>
</feature>
<proteinExistence type="predicted"/>
<feature type="compositionally biased region" description="Basic and acidic residues" evidence="1">
    <location>
        <begin position="48"/>
        <end position="63"/>
    </location>
</feature>
<feature type="region of interest" description="Disordered" evidence="1">
    <location>
        <begin position="1"/>
        <end position="63"/>
    </location>
</feature>
<dbReference type="InParanoid" id="A0A0P9BVL2"/>
<accession>A0A0P9BVL2</accession>
<dbReference type="AlphaFoldDB" id="A0A0P9BVL2"/>
<sequence length="455" mass="53418">MPPISQLSQEQRGQAALNRSRARYEQNASQIRVRNSEHIANVRANNPDLREESRAREATARVTWRRSERIRNIERIRDAEGHAHRRQDPGERQREQVQDTAHHATRRTDPEYRSRERIRDMEAPRAYHRQDSEEHAREQERNTEEHRQRRRNPEERQREREMDANNRRATRRNPIARSQEQRMNTSQRRETRQQRRIREEQIRQMAEDRLINFRMDPQNRLDASQRQSQRNMDATAALSEDEMEQERELQPNSEKDISELFAKYFASNLEPKVSWDEREVLQQILPLLEVGCLDILDCDIVEASSHFNESHTPDLDGISPFFIKKCIASLTTPLQLLFSLSLSSGGSRADVTNYRPIAKICNIAKLLERIVTKKLTFLIRNFISHNQHGFLPGRSTTTNLVVFSKHCLEAFERRCQVDAIYTDFSKAFDKIEITLLIFSRIGVSTLVISSNISTS</sequence>
<dbReference type="PANTHER" id="PTHR19446">
    <property type="entry name" value="REVERSE TRANSCRIPTASES"/>
    <property type="match status" value="1"/>
</dbReference>
<keyword evidence="3" id="KW-1185">Reference proteome</keyword>
<evidence type="ECO:0000256" key="1">
    <source>
        <dbReference type="SAM" id="MobiDB-lite"/>
    </source>
</evidence>
<feature type="compositionally biased region" description="Polar residues" evidence="1">
    <location>
        <begin position="176"/>
        <end position="186"/>
    </location>
</feature>
<dbReference type="EMBL" id="CH902625">
    <property type="protein sequence ID" value="KPU75509.1"/>
    <property type="molecule type" value="Genomic_DNA"/>
</dbReference>
<feature type="compositionally biased region" description="Polar residues" evidence="1">
    <location>
        <begin position="1"/>
        <end position="12"/>
    </location>
</feature>
<feature type="compositionally biased region" description="Polar residues" evidence="1">
    <location>
        <begin position="221"/>
        <end position="232"/>
    </location>
</feature>
<protein>
    <submittedName>
        <fullName evidence="2">Uncharacterized protein</fullName>
    </submittedName>
</protein>
<feature type="region of interest" description="Disordered" evidence="1">
    <location>
        <begin position="214"/>
        <end position="252"/>
    </location>
</feature>
<name>A0A0P9BVL2_DROAN</name>
<organism evidence="2 3">
    <name type="scientific">Drosophila ananassae</name>
    <name type="common">Fruit fly</name>
    <dbReference type="NCBI Taxonomy" id="7217"/>
    <lineage>
        <taxon>Eukaryota</taxon>
        <taxon>Metazoa</taxon>
        <taxon>Ecdysozoa</taxon>
        <taxon>Arthropoda</taxon>
        <taxon>Hexapoda</taxon>
        <taxon>Insecta</taxon>
        <taxon>Pterygota</taxon>
        <taxon>Neoptera</taxon>
        <taxon>Endopterygota</taxon>
        <taxon>Diptera</taxon>
        <taxon>Brachycera</taxon>
        <taxon>Muscomorpha</taxon>
        <taxon>Ephydroidea</taxon>
        <taxon>Drosophilidae</taxon>
        <taxon>Drosophila</taxon>
        <taxon>Sophophora</taxon>
    </lineage>
</organism>
<evidence type="ECO:0000313" key="3">
    <source>
        <dbReference type="Proteomes" id="UP000007801"/>
    </source>
</evidence>
<feature type="compositionally biased region" description="Basic and acidic residues" evidence="1">
    <location>
        <begin position="187"/>
        <end position="198"/>
    </location>
</feature>
<dbReference type="STRING" id="7217.A0A0P9BVL2"/>
<dbReference type="OrthoDB" id="8055657at2759"/>
<evidence type="ECO:0000313" key="2">
    <source>
        <dbReference type="EMBL" id="KPU75509.1"/>
    </source>
</evidence>
<dbReference type="Proteomes" id="UP000007801">
    <property type="component" value="Unassembled WGS sequence"/>
</dbReference>
<feature type="region of interest" description="Disordered" evidence="1">
    <location>
        <begin position="75"/>
        <end position="198"/>
    </location>
</feature>
<gene>
    <name evidence="2" type="primary">Dana\GF27165</name>
    <name evidence="2" type="ORF">GF27165</name>
</gene>